<dbReference type="PANTHER" id="PTHR30579">
    <property type="entry name" value="TRANSCRIPTIONAL REGULATOR"/>
    <property type="match status" value="1"/>
</dbReference>
<evidence type="ECO:0000313" key="6">
    <source>
        <dbReference type="EMBL" id="PWR18590.1"/>
    </source>
</evidence>
<comment type="similarity">
    <text evidence="1">Belongs to the LysR transcriptional regulatory family.</text>
</comment>
<dbReference type="InterPro" id="IPR036388">
    <property type="entry name" value="WH-like_DNA-bd_sf"/>
</dbReference>
<dbReference type="Gene3D" id="1.10.10.10">
    <property type="entry name" value="Winged helix-like DNA-binding domain superfamily/Winged helix DNA-binding domain"/>
    <property type="match status" value="1"/>
</dbReference>
<dbReference type="PRINTS" id="PR00039">
    <property type="entry name" value="HTHLYSR"/>
</dbReference>
<accession>A0A317DXE1</accession>
<keyword evidence="4" id="KW-0804">Transcription</keyword>
<dbReference type="Pfam" id="PF00126">
    <property type="entry name" value="HTH_1"/>
    <property type="match status" value="1"/>
</dbReference>
<sequence>MFDLDLLRSFVSVVDAGGFTRAGERVNRSQSTVSQQIRRLEEDIGKPLLRRDRRTIHLTEAGETLLGYARRLLEIADEARQSLGGEAPATTVRLGIPEDFAVTSLTGVIADFARARPSVRLEVRCDLSVRLREGLARGQFDAVLAKREPDSGPALGAWPERLVWLAGKTAALPARGAPLPLVAFMPGCLYRDRAIRALDAIGRPWRIAYESPNLSGVQAAVAGGLGIALLEARIAGTDHRVLGPEDGMPRVPSTELALDLRPDAPEAAQALGRTILTFCDEKFAPNREQIAF</sequence>
<reference evidence="6 7" key="1">
    <citation type="submission" date="2018-05" db="EMBL/GenBank/DDBJ databases">
        <title>Zavarzinia sp. HR-AS.</title>
        <authorList>
            <person name="Lee Y."/>
            <person name="Jeon C.O."/>
        </authorList>
    </citation>
    <scope>NUCLEOTIDE SEQUENCE [LARGE SCALE GENOMIC DNA]</scope>
    <source>
        <strain evidence="6 7">HR-AS</strain>
    </source>
</reference>
<evidence type="ECO:0000256" key="1">
    <source>
        <dbReference type="ARBA" id="ARBA00009437"/>
    </source>
</evidence>
<dbReference type="Proteomes" id="UP000245461">
    <property type="component" value="Unassembled WGS sequence"/>
</dbReference>
<comment type="caution">
    <text evidence="6">The sequence shown here is derived from an EMBL/GenBank/DDBJ whole genome shotgun (WGS) entry which is preliminary data.</text>
</comment>
<gene>
    <name evidence="6" type="ORF">DKG74_18355</name>
</gene>
<dbReference type="SUPFAM" id="SSF46785">
    <property type="entry name" value="Winged helix' DNA-binding domain"/>
    <property type="match status" value="1"/>
</dbReference>
<dbReference type="InterPro" id="IPR050176">
    <property type="entry name" value="LTTR"/>
</dbReference>
<keyword evidence="3" id="KW-0238">DNA-binding</keyword>
<dbReference type="GO" id="GO:0003700">
    <property type="term" value="F:DNA-binding transcription factor activity"/>
    <property type="evidence" value="ECO:0007669"/>
    <property type="project" value="InterPro"/>
</dbReference>
<dbReference type="InterPro" id="IPR036390">
    <property type="entry name" value="WH_DNA-bd_sf"/>
</dbReference>
<evidence type="ECO:0000259" key="5">
    <source>
        <dbReference type="PROSITE" id="PS50931"/>
    </source>
</evidence>
<evidence type="ECO:0000256" key="3">
    <source>
        <dbReference type="ARBA" id="ARBA00023125"/>
    </source>
</evidence>
<dbReference type="Pfam" id="PF03466">
    <property type="entry name" value="LysR_substrate"/>
    <property type="match status" value="1"/>
</dbReference>
<protein>
    <submittedName>
        <fullName evidence="6">LysR family transcriptional regulator</fullName>
    </submittedName>
</protein>
<dbReference type="EMBL" id="QGLE01000013">
    <property type="protein sequence ID" value="PWR18590.1"/>
    <property type="molecule type" value="Genomic_DNA"/>
</dbReference>
<evidence type="ECO:0000313" key="7">
    <source>
        <dbReference type="Proteomes" id="UP000245461"/>
    </source>
</evidence>
<dbReference type="PROSITE" id="PS50931">
    <property type="entry name" value="HTH_LYSR"/>
    <property type="match status" value="1"/>
</dbReference>
<evidence type="ECO:0000256" key="2">
    <source>
        <dbReference type="ARBA" id="ARBA00023015"/>
    </source>
</evidence>
<dbReference type="AlphaFoldDB" id="A0A317DXE1"/>
<evidence type="ECO:0000256" key="4">
    <source>
        <dbReference type="ARBA" id="ARBA00023163"/>
    </source>
</evidence>
<dbReference type="InterPro" id="IPR000847">
    <property type="entry name" value="LysR_HTH_N"/>
</dbReference>
<dbReference type="PANTHER" id="PTHR30579:SF7">
    <property type="entry name" value="HTH-TYPE TRANSCRIPTIONAL REGULATOR LRHA-RELATED"/>
    <property type="match status" value="1"/>
</dbReference>
<dbReference type="Gene3D" id="3.40.190.10">
    <property type="entry name" value="Periplasmic binding protein-like II"/>
    <property type="match status" value="2"/>
</dbReference>
<organism evidence="6 7">
    <name type="scientific">Zavarzinia aquatilis</name>
    <dbReference type="NCBI Taxonomy" id="2211142"/>
    <lineage>
        <taxon>Bacteria</taxon>
        <taxon>Pseudomonadati</taxon>
        <taxon>Pseudomonadota</taxon>
        <taxon>Alphaproteobacteria</taxon>
        <taxon>Rhodospirillales</taxon>
        <taxon>Zavarziniaceae</taxon>
        <taxon>Zavarzinia</taxon>
    </lineage>
</organism>
<dbReference type="FunFam" id="1.10.10.10:FF:000001">
    <property type="entry name" value="LysR family transcriptional regulator"/>
    <property type="match status" value="1"/>
</dbReference>
<dbReference type="RefSeq" id="WP_109907636.1">
    <property type="nucleotide sequence ID" value="NZ_QGLE01000013.1"/>
</dbReference>
<dbReference type="GO" id="GO:0003677">
    <property type="term" value="F:DNA binding"/>
    <property type="evidence" value="ECO:0007669"/>
    <property type="project" value="UniProtKB-KW"/>
</dbReference>
<dbReference type="InterPro" id="IPR005119">
    <property type="entry name" value="LysR_subst-bd"/>
</dbReference>
<dbReference type="SUPFAM" id="SSF53850">
    <property type="entry name" value="Periplasmic binding protein-like II"/>
    <property type="match status" value="1"/>
</dbReference>
<keyword evidence="2" id="KW-0805">Transcription regulation</keyword>
<keyword evidence="7" id="KW-1185">Reference proteome</keyword>
<proteinExistence type="inferred from homology"/>
<dbReference type="OrthoDB" id="9806538at2"/>
<feature type="domain" description="HTH lysR-type" evidence="5">
    <location>
        <begin position="2"/>
        <end position="59"/>
    </location>
</feature>
<name>A0A317DXE1_9PROT</name>